<dbReference type="EMBL" id="RKHO01000001">
    <property type="protein sequence ID" value="ROR90891.1"/>
    <property type="molecule type" value="Genomic_DNA"/>
</dbReference>
<keyword evidence="1" id="KW-0812">Transmembrane</keyword>
<evidence type="ECO:0000313" key="2">
    <source>
        <dbReference type="EMBL" id="ROR90891.1"/>
    </source>
</evidence>
<keyword evidence="1" id="KW-1133">Transmembrane helix</keyword>
<organism evidence="2 3">
    <name type="scientific">Nocardioides aurantiacus</name>
    <dbReference type="NCBI Taxonomy" id="86796"/>
    <lineage>
        <taxon>Bacteria</taxon>
        <taxon>Bacillati</taxon>
        <taxon>Actinomycetota</taxon>
        <taxon>Actinomycetes</taxon>
        <taxon>Propionibacteriales</taxon>
        <taxon>Nocardioidaceae</taxon>
        <taxon>Nocardioides</taxon>
    </lineage>
</organism>
<accession>A0A3N2CTP6</accession>
<protein>
    <submittedName>
        <fullName evidence="2">Uncharacterized protein</fullName>
    </submittedName>
</protein>
<reference evidence="2 3" key="1">
    <citation type="submission" date="2018-11" db="EMBL/GenBank/DDBJ databases">
        <title>Sequencing the genomes of 1000 actinobacteria strains.</title>
        <authorList>
            <person name="Klenk H.-P."/>
        </authorList>
    </citation>
    <scope>NUCLEOTIDE SEQUENCE [LARGE SCALE GENOMIC DNA]</scope>
    <source>
        <strain evidence="2 3">DSM 12652</strain>
    </source>
</reference>
<evidence type="ECO:0000256" key="1">
    <source>
        <dbReference type="SAM" id="Phobius"/>
    </source>
</evidence>
<evidence type="ECO:0000313" key="3">
    <source>
        <dbReference type="Proteomes" id="UP000281738"/>
    </source>
</evidence>
<sequence>MLLAAAVLAVVVVALSPLVDSVMVGDREEQHDVAFGAPFPWVRQDQRDLEPPLPAKLRLASPQEHPTGTSPAVFVVDVAAAFTVFAAAGSALLVAVACGRRTRPGQIS</sequence>
<feature type="transmembrane region" description="Helical" evidence="1">
    <location>
        <begin position="72"/>
        <end position="98"/>
    </location>
</feature>
<comment type="caution">
    <text evidence="2">The sequence shown here is derived from an EMBL/GenBank/DDBJ whole genome shotgun (WGS) entry which is preliminary data.</text>
</comment>
<dbReference type="AlphaFoldDB" id="A0A3N2CTP6"/>
<keyword evidence="3" id="KW-1185">Reference proteome</keyword>
<dbReference type="Proteomes" id="UP000281738">
    <property type="component" value="Unassembled WGS sequence"/>
</dbReference>
<name>A0A3N2CTP6_9ACTN</name>
<gene>
    <name evidence="2" type="ORF">EDD33_1740</name>
</gene>
<keyword evidence="1" id="KW-0472">Membrane</keyword>
<proteinExistence type="predicted"/>